<dbReference type="EMBL" id="JACAZH010000023">
    <property type="protein sequence ID" value="KAF7343520.1"/>
    <property type="molecule type" value="Genomic_DNA"/>
</dbReference>
<evidence type="ECO:0000313" key="3">
    <source>
        <dbReference type="Proteomes" id="UP000623467"/>
    </source>
</evidence>
<name>A0A8H6XNI9_9AGAR</name>
<feature type="signal peptide" evidence="1">
    <location>
        <begin position="1"/>
        <end position="20"/>
    </location>
</feature>
<keyword evidence="1" id="KW-0732">Signal</keyword>
<dbReference type="PANTHER" id="PTHR35204:SF1">
    <property type="entry name" value="ENTEROTOXIN"/>
    <property type="match status" value="1"/>
</dbReference>
<dbReference type="AlphaFoldDB" id="A0A8H6XNI9"/>
<dbReference type="Proteomes" id="UP000623467">
    <property type="component" value="Unassembled WGS sequence"/>
</dbReference>
<evidence type="ECO:0000256" key="1">
    <source>
        <dbReference type="SAM" id="SignalP"/>
    </source>
</evidence>
<reference evidence="2" key="1">
    <citation type="submission" date="2020-05" db="EMBL/GenBank/DDBJ databases">
        <title>Mycena genomes resolve the evolution of fungal bioluminescence.</title>
        <authorList>
            <person name="Tsai I.J."/>
        </authorList>
    </citation>
    <scope>NUCLEOTIDE SEQUENCE</scope>
    <source>
        <strain evidence="2">160909Yilan</strain>
    </source>
</reference>
<organism evidence="2 3">
    <name type="scientific">Mycena sanguinolenta</name>
    <dbReference type="NCBI Taxonomy" id="230812"/>
    <lineage>
        <taxon>Eukaryota</taxon>
        <taxon>Fungi</taxon>
        <taxon>Dikarya</taxon>
        <taxon>Basidiomycota</taxon>
        <taxon>Agaricomycotina</taxon>
        <taxon>Agaricomycetes</taxon>
        <taxon>Agaricomycetidae</taxon>
        <taxon>Agaricales</taxon>
        <taxon>Marasmiineae</taxon>
        <taxon>Mycenaceae</taxon>
        <taxon>Mycena</taxon>
    </lineage>
</organism>
<dbReference type="PANTHER" id="PTHR35204">
    <property type="entry name" value="YALI0A21131P"/>
    <property type="match status" value="1"/>
</dbReference>
<comment type="caution">
    <text evidence="2">The sequence shown here is derived from an EMBL/GenBank/DDBJ whole genome shotgun (WGS) entry which is preliminary data.</text>
</comment>
<feature type="chain" id="PRO_5034150607" evidence="1">
    <location>
        <begin position="21"/>
        <end position="535"/>
    </location>
</feature>
<sequence>MLISQLLLFSLAELQQLVYGIQVPFLTPATSNNSTGNAPWDLAAHPDANATSQLIFEAVNSLQQHWPHTRYRNSHSIVPGTAPVGTLLYHGRAESELPDAPDWTATDPEHAFPFAGDSATEGNNSTLTGCWLTLVATQPLKVLYFDGSSASKIPGEDTVDTQDLLIWGKVDPARWLDEAERLDDLCAWGTEFGLDGFLRMQMGFEIMLCDFSRGVEVVSADYLTALHPFNVPGNPQRPLFVMLKFEIIHAGSWHNLHPGDTRVKLDLAGFVSFYDTSTAPSPVPTRHGRERWGHRAAGISALDLKAVQARVREALTREPDNTLFRAIVDRYGDRLETLAYLLTTTIPPNVHERARIIQAQLRIMLTPYILYTARPSLSPADLNNSWAWALPVWKSCGTKHTAYIHASRALYARMTASERLLLRALDDTNHEICRVVVKMWVAGVHAGLDPFLPLEALSGHPRQDPLVVIQRWQTDNTALISWLDWAVWVKCQPACGVEQMCYLPTWPFFYNGPDDHRWERPQPRCIRRFEPYSQF</sequence>
<protein>
    <submittedName>
        <fullName evidence="2">Uncharacterized protein</fullName>
    </submittedName>
</protein>
<keyword evidence="3" id="KW-1185">Reference proteome</keyword>
<dbReference type="InterPro" id="IPR038921">
    <property type="entry name" value="YOR389W-like"/>
</dbReference>
<evidence type="ECO:0000313" key="2">
    <source>
        <dbReference type="EMBL" id="KAF7343520.1"/>
    </source>
</evidence>
<accession>A0A8H6XNI9</accession>
<dbReference type="OrthoDB" id="10261782at2759"/>
<gene>
    <name evidence="2" type="ORF">MSAN_01972300</name>
</gene>
<proteinExistence type="predicted"/>